<gene>
    <name evidence="3" type="ORF">OLEA9_A022701</name>
</gene>
<feature type="compositionally biased region" description="Low complexity" evidence="1">
    <location>
        <begin position="180"/>
        <end position="191"/>
    </location>
</feature>
<dbReference type="EMBL" id="CACTIH010000033">
    <property type="protein sequence ID" value="CAA2938188.1"/>
    <property type="molecule type" value="Genomic_DNA"/>
</dbReference>
<proteinExistence type="predicted"/>
<reference evidence="3 4" key="1">
    <citation type="submission" date="2019-12" db="EMBL/GenBank/DDBJ databases">
        <authorList>
            <person name="Alioto T."/>
            <person name="Alioto T."/>
            <person name="Gomez Garrido J."/>
        </authorList>
    </citation>
    <scope>NUCLEOTIDE SEQUENCE [LARGE SCALE GENOMIC DNA]</scope>
</reference>
<keyword evidence="4" id="KW-1185">Reference proteome</keyword>
<dbReference type="Gene3D" id="2.60.40.150">
    <property type="entry name" value="C2 domain"/>
    <property type="match status" value="1"/>
</dbReference>
<sequence>MGKIWVEICLISGRGLRRTSSLWRLQWFAVGWIDPKNKYCTKIDASGNNNPVWKTKFSIAVNTSEPNFQDLALHVEVYSREPIFLRKSLLGTATIVLKEFMDKYISDSEGPKPVEEVGSFQLRKKNSNKPQGFIDISIQISEERKDPGSSSLGGQEEYNLRDHSGGIRLPSLYGPQGNYQPQLPQTQPQQLANHPLTNSQYAHPMPIPTNYSQPPSYPPVGGPSYQPVGGPSYPLPPPLPPAPPSNVGYTPTFLPGTNNVPSSFINMPSSARPTGTGRGGLGLGMGVGAGVGALAAGAMIYGDDFMSGFDFPGGLQDASLTISANPPF</sequence>
<dbReference type="SMART" id="SM00239">
    <property type="entry name" value="C2"/>
    <property type="match status" value="1"/>
</dbReference>
<dbReference type="CDD" id="cd04051">
    <property type="entry name" value="C2_SRC2_like"/>
    <property type="match status" value="1"/>
</dbReference>
<protein>
    <submittedName>
        <fullName evidence="3">SRC2 homolog</fullName>
    </submittedName>
</protein>
<evidence type="ECO:0000256" key="1">
    <source>
        <dbReference type="SAM" id="MobiDB-lite"/>
    </source>
</evidence>
<feature type="region of interest" description="Disordered" evidence="1">
    <location>
        <begin position="138"/>
        <end position="242"/>
    </location>
</feature>
<dbReference type="InterPro" id="IPR044750">
    <property type="entry name" value="C2_SRC2/BAP"/>
</dbReference>
<dbReference type="Pfam" id="PF00168">
    <property type="entry name" value="C2"/>
    <property type="match status" value="1"/>
</dbReference>
<dbReference type="SUPFAM" id="SSF49562">
    <property type="entry name" value="C2 domain (Calcium/lipid-binding domain, CaLB)"/>
    <property type="match status" value="1"/>
</dbReference>
<evidence type="ECO:0000313" key="4">
    <source>
        <dbReference type="Proteomes" id="UP000594638"/>
    </source>
</evidence>
<dbReference type="OrthoDB" id="1910234at2759"/>
<evidence type="ECO:0000313" key="3">
    <source>
        <dbReference type="EMBL" id="CAA2938188.1"/>
    </source>
</evidence>
<dbReference type="PROSITE" id="PS50004">
    <property type="entry name" value="C2"/>
    <property type="match status" value="1"/>
</dbReference>
<feature type="domain" description="C2" evidence="2">
    <location>
        <begin position="1"/>
        <end position="112"/>
    </location>
</feature>
<name>A0A8S0PI35_OLEEU</name>
<dbReference type="GO" id="GO:0006952">
    <property type="term" value="P:defense response"/>
    <property type="evidence" value="ECO:0007669"/>
    <property type="project" value="InterPro"/>
</dbReference>
<dbReference type="AlphaFoldDB" id="A0A8S0PI35"/>
<accession>A0A8S0PI35</accession>
<evidence type="ECO:0000259" key="2">
    <source>
        <dbReference type="PROSITE" id="PS50004"/>
    </source>
</evidence>
<dbReference type="Gramene" id="OE9A022701T1">
    <property type="protein sequence ID" value="OE9A022701C1"/>
    <property type="gene ID" value="OE9A022701"/>
</dbReference>
<comment type="caution">
    <text evidence="3">The sequence shown here is derived from an EMBL/GenBank/DDBJ whole genome shotgun (WGS) entry which is preliminary data.</text>
</comment>
<dbReference type="PANTHER" id="PTHR32246">
    <property type="entry name" value="INGRESSION PROTEIN FIC1"/>
    <property type="match status" value="1"/>
</dbReference>
<dbReference type="InterPro" id="IPR035892">
    <property type="entry name" value="C2_domain_sf"/>
</dbReference>
<organism evidence="3 4">
    <name type="scientific">Olea europaea subsp. europaea</name>
    <dbReference type="NCBI Taxonomy" id="158383"/>
    <lineage>
        <taxon>Eukaryota</taxon>
        <taxon>Viridiplantae</taxon>
        <taxon>Streptophyta</taxon>
        <taxon>Embryophyta</taxon>
        <taxon>Tracheophyta</taxon>
        <taxon>Spermatophyta</taxon>
        <taxon>Magnoliopsida</taxon>
        <taxon>eudicotyledons</taxon>
        <taxon>Gunneridae</taxon>
        <taxon>Pentapetalae</taxon>
        <taxon>asterids</taxon>
        <taxon>lamiids</taxon>
        <taxon>Lamiales</taxon>
        <taxon>Oleaceae</taxon>
        <taxon>Oleeae</taxon>
        <taxon>Olea</taxon>
    </lineage>
</organism>
<feature type="compositionally biased region" description="Low complexity" evidence="1">
    <location>
        <begin position="222"/>
        <end position="232"/>
    </location>
</feature>
<feature type="compositionally biased region" description="Pro residues" evidence="1">
    <location>
        <begin position="233"/>
        <end position="242"/>
    </location>
</feature>
<dbReference type="Proteomes" id="UP000594638">
    <property type="component" value="Unassembled WGS sequence"/>
</dbReference>
<dbReference type="InterPro" id="IPR000008">
    <property type="entry name" value="C2_dom"/>
</dbReference>
<dbReference type="PANTHER" id="PTHR32246:SF15">
    <property type="entry name" value="CALCIUM-DEPENDENT LIPID-BINDING (CALB DOMAIN) FAMILY PROTEIN"/>
    <property type="match status" value="1"/>
</dbReference>